<evidence type="ECO:0000256" key="2">
    <source>
        <dbReference type="ARBA" id="ARBA00004613"/>
    </source>
</evidence>
<reference evidence="10" key="2">
    <citation type="submission" date="2025-08" db="UniProtKB">
        <authorList>
            <consortium name="Ensembl"/>
        </authorList>
    </citation>
    <scope>IDENTIFICATION</scope>
</reference>
<dbReference type="PANTHER" id="PTHR16983">
    <property type="entry name" value="UPAR/LY6 DOMAIN-CONTAINING PROTEIN"/>
    <property type="match status" value="1"/>
</dbReference>
<keyword evidence="8" id="KW-0325">Glycoprotein</keyword>
<evidence type="ECO:0000256" key="3">
    <source>
        <dbReference type="ARBA" id="ARBA00022475"/>
    </source>
</evidence>
<comment type="subcellular location">
    <subcellularLocation>
        <location evidence="1">Cell membrane</location>
    </subcellularLocation>
    <subcellularLocation>
        <location evidence="2">Secreted</location>
    </subcellularLocation>
</comment>
<reference evidence="10" key="3">
    <citation type="submission" date="2025-09" db="UniProtKB">
        <authorList>
            <consortium name="Ensembl"/>
        </authorList>
    </citation>
    <scope>IDENTIFICATION</scope>
</reference>
<dbReference type="SMART" id="SM00134">
    <property type="entry name" value="LU"/>
    <property type="match status" value="1"/>
</dbReference>
<reference evidence="10 11" key="1">
    <citation type="journal article" date="2019" name="Proc. Natl. Acad. Sci. U.S.A.">
        <title>Regulatory changes in pterin and carotenoid genes underlie balanced color polymorphisms in the wall lizard.</title>
        <authorList>
            <person name="Andrade P."/>
            <person name="Pinho C."/>
            <person name="Perez I de Lanuza G."/>
            <person name="Afonso S."/>
            <person name="Brejcha J."/>
            <person name="Rubin C.J."/>
            <person name="Wallerman O."/>
            <person name="Pereira P."/>
            <person name="Sabatino S.J."/>
            <person name="Bellati A."/>
            <person name="Pellitteri-Rosa D."/>
            <person name="Bosakova Z."/>
            <person name="Bunikis I."/>
            <person name="Carretero M.A."/>
            <person name="Feiner N."/>
            <person name="Marsik P."/>
            <person name="Pauperio F."/>
            <person name="Salvi D."/>
            <person name="Soler L."/>
            <person name="While G.M."/>
            <person name="Uller T."/>
            <person name="Font E."/>
            <person name="Andersson L."/>
            <person name="Carneiro M."/>
        </authorList>
    </citation>
    <scope>NUCLEOTIDE SEQUENCE</scope>
</reference>
<name>A0A670I9E1_PODMU</name>
<dbReference type="CDD" id="cd23543">
    <property type="entry name" value="TFP_LU_ECD_Ly6E"/>
    <property type="match status" value="1"/>
</dbReference>
<keyword evidence="4" id="KW-0964">Secreted</keyword>
<dbReference type="GeneTree" id="ENSGT00960000189320"/>
<evidence type="ECO:0000313" key="10">
    <source>
        <dbReference type="Ensembl" id="ENSPMRP00000008307.1"/>
    </source>
</evidence>
<evidence type="ECO:0000256" key="8">
    <source>
        <dbReference type="ARBA" id="ARBA00023180"/>
    </source>
</evidence>
<dbReference type="Gene3D" id="2.10.60.10">
    <property type="entry name" value="CD59"/>
    <property type="match status" value="1"/>
</dbReference>
<dbReference type="Proteomes" id="UP000472272">
    <property type="component" value="Chromosome 7"/>
</dbReference>
<keyword evidence="7" id="KW-1015">Disulfide bond</keyword>
<feature type="domain" description="UPAR/Ly6" evidence="9">
    <location>
        <begin position="10"/>
        <end position="93"/>
    </location>
</feature>
<evidence type="ECO:0000256" key="7">
    <source>
        <dbReference type="ARBA" id="ARBA00023157"/>
    </source>
</evidence>
<dbReference type="FunFam" id="2.10.60.10:FF:000003">
    <property type="entry name" value="lymphocyte antigen 6E isoform X1"/>
    <property type="match status" value="1"/>
</dbReference>
<dbReference type="GO" id="GO:0005576">
    <property type="term" value="C:extracellular region"/>
    <property type="evidence" value="ECO:0007669"/>
    <property type="project" value="UniProtKB-SubCell"/>
</dbReference>
<protein>
    <recommendedName>
        <fullName evidence="9">UPAR/Ly6 domain-containing protein</fullName>
    </recommendedName>
</protein>
<evidence type="ECO:0000256" key="6">
    <source>
        <dbReference type="ARBA" id="ARBA00023136"/>
    </source>
</evidence>
<accession>A0A670I9E1</accession>
<dbReference type="GO" id="GO:0030550">
    <property type="term" value="F:acetylcholine receptor inhibitor activity"/>
    <property type="evidence" value="ECO:0007669"/>
    <property type="project" value="TreeGrafter"/>
</dbReference>
<evidence type="ECO:0000256" key="1">
    <source>
        <dbReference type="ARBA" id="ARBA00004236"/>
    </source>
</evidence>
<evidence type="ECO:0000259" key="9">
    <source>
        <dbReference type="SMART" id="SM00134"/>
    </source>
</evidence>
<dbReference type="InterPro" id="IPR016054">
    <property type="entry name" value="LY6_UPA_recep-like"/>
</dbReference>
<dbReference type="PANTHER" id="PTHR16983:SF13">
    <property type="entry name" value="LYMPHOCYTE ANTIGEN 6E"/>
    <property type="match status" value="1"/>
</dbReference>
<evidence type="ECO:0000256" key="4">
    <source>
        <dbReference type="ARBA" id="ARBA00022525"/>
    </source>
</evidence>
<proteinExistence type="predicted"/>
<dbReference type="SUPFAM" id="SSF57302">
    <property type="entry name" value="Snake toxin-like"/>
    <property type="match status" value="1"/>
</dbReference>
<sequence>MSHIFLPMYHHMLFNWSCLKAVKCSENDKHCVTTVASFRIGKLKNLLDQGPSSAKCSPSCPNLNMDMGIAAFQTSCCQSFLCNLFGHITAKNETRVGMAPRGSSNANPNQSFLTVKATLKIYYPKNETSIWL</sequence>
<dbReference type="Ensembl" id="ENSPMRT00000008885.1">
    <property type="protein sequence ID" value="ENSPMRP00000008307.1"/>
    <property type="gene ID" value="ENSPMRG00000005624.1"/>
</dbReference>
<organism evidence="10 11">
    <name type="scientific">Podarcis muralis</name>
    <name type="common">Wall lizard</name>
    <name type="synonym">Lacerta muralis</name>
    <dbReference type="NCBI Taxonomy" id="64176"/>
    <lineage>
        <taxon>Eukaryota</taxon>
        <taxon>Metazoa</taxon>
        <taxon>Chordata</taxon>
        <taxon>Craniata</taxon>
        <taxon>Vertebrata</taxon>
        <taxon>Euteleostomi</taxon>
        <taxon>Lepidosauria</taxon>
        <taxon>Squamata</taxon>
        <taxon>Bifurcata</taxon>
        <taxon>Unidentata</taxon>
        <taxon>Episquamata</taxon>
        <taxon>Laterata</taxon>
        <taxon>Lacertibaenia</taxon>
        <taxon>Lacertidae</taxon>
        <taxon>Podarcis</taxon>
    </lineage>
</organism>
<keyword evidence="11" id="KW-1185">Reference proteome</keyword>
<dbReference type="AlphaFoldDB" id="A0A670I9E1"/>
<dbReference type="InterPro" id="IPR051110">
    <property type="entry name" value="Ly-6/neurotoxin-like_GPI-ap"/>
</dbReference>
<dbReference type="InterPro" id="IPR045860">
    <property type="entry name" value="Snake_toxin-like_sf"/>
</dbReference>
<evidence type="ECO:0000256" key="5">
    <source>
        <dbReference type="ARBA" id="ARBA00022729"/>
    </source>
</evidence>
<dbReference type="Pfam" id="PF00087">
    <property type="entry name" value="Toxin_TOLIP"/>
    <property type="match status" value="1"/>
</dbReference>
<dbReference type="GO" id="GO:0005886">
    <property type="term" value="C:plasma membrane"/>
    <property type="evidence" value="ECO:0007669"/>
    <property type="project" value="UniProtKB-SubCell"/>
</dbReference>
<dbReference type="InterPro" id="IPR035076">
    <property type="entry name" value="Toxin/TOLIP"/>
</dbReference>
<evidence type="ECO:0000313" key="11">
    <source>
        <dbReference type="Proteomes" id="UP000472272"/>
    </source>
</evidence>
<keyword evidence="3" id="KW-1003">Cell membrane</keyword>
<keyword evidence="6" id="KW-0472">Membrane</keyword>
<keyword evidence="5" id="KW-0732">Signal</keyword>